<dbReference type="Gene3D" id="1.10.167.10">
    <property type="entry name" value="Regulator of G-protein Signalling 4, domain 2"/>
    <property type="match status" value="1"/>
</dbReference>
<evidence type="ECO:0000256" key="1">
    <source>
        <dbReference type="SAM" id="MobiDB-lite"/>
    </source>
</evidence>
<dbReference type="FunFam" id="1.10.167.10:FF:000001">
    <property type="entry name" value="Putative regulator of g-protein signaling 12"/>
    <property type="match status" value="1"/>
</dbReference>
<dbReference type="PROSITE" id="PS50132">
    <property type="entry name" value="RGS"/>
    <property type="match status" value="1"/>
</dbReference>
<dbReference type="AlphaFoldDB" id="A0A553RPR2"/>
<dbReference type="Proteomes" id="UP000316079">
    <property type="component" value="Unassembled WGS sequence"/>
</dbReference>
<evidence type="ECO:0000313" key="4">
    <source>
        <dbReference type="Proteomes" id="UP000316079"/>
    </source>
</evidence>
<dbReference type="InterPro" id="IPR016137">
    <property type="entry name" value="RGS"/>
</dbReference>
<gene>
    <name evidence="3" type="ORF">DNTS_000397</name>
</gene>
<protein>
    <recommendedName>
        <fullName evidence="2">RGS domain-containing protein</fullName>
    </recommendedName>
</protein>
<dbReference type="OrthoDB" id="10266999at2759"/>
<feature type="domain" description="RGS" evidence="2">
    <location>
        <begin position="91"/>
        <end position="207"/>
    </location>
</feature>
<dbReference type="SUPFAM" id="SSF48097">
    <property type="entry name" value="Regulator of G-protein signaling, RGS"/>
    <property type="match status" value="1"/>
</dbReference>
<comment type="caution">
    <text evidence="3">The sequence shown here is derived from an EMBL/GenBank/DDBJ whole genome shotgun (WGS) entry which is preliminary data.</text>
</comment>
<dbReference type="InterPro" id="IPR044926">
    <property type="entry name" value="RGS_subdomain_2"/>
</dbReference>
<proteinExistence type="predicted"/>
<dbReference type="InterPro" id="IPR036305">
    <property type="entry name" value="RGS_sf"/>
</dbReference>
<dbReference type="STRING" id="623744.A0A553RPR2"/>
<dbReference type="SMART" id="SM00315">
    <property type="entry name" value="RGS"/>
    <property type="match status" value="1"/>
</dbReference>
<dbReference type="PANTHER" id="PTHR10845">
    <property type="entry name" value="REGULATOR OF G PROTEIN SIGNALING"/>
    <property type="match status" value="1"/>
</dbReference>
<accession>A0A553RPR2</accession>
<feature type="region of interest" description="Disordered" evidence="1">
    <location>
        <begin position="1"/>
        <end position="20"/>
    </location>
</feature>
<dbReference type="Pfam" id="PF00615">
    <property type="entry name" value="RGS"/>
    <property type="match status" value="1"/>
</dbReference>
<dbReference type="PANTHER" id="PTHR10845:SF260">
    <property type="entry name" value="REGULATOR OF G-PROTEIN SIGNALING 20-LIKE"/>
    <property type="match status" value="1"/>
</dbReference>
<sequence>MGKRSGNASQDQNAPPNSQMLGKVSMQNLRSFIAPSNACCFCWCCCFSCSCLRIQSVEEETIVTTISEKQANEEDQLPQLTLEEVKAWGESLERLIKNVHGRLHFQQFLKSEFSEENLLFWLSCEDLKKETNKTVVEQTVKQIYEDYISVLSSKEVSLDSRVREVINRKMLEPSSCTFDEAQQQIFMLMQRDSFPRYLMSSLYTDLLQSFEPSKET</sequence>
<evidence type="ECO:0000259" key="2">
    <source>
        <dbReference type="PROSITE" id="PS50132"/>
    </source>
</evidence>
<name>A0A553RPR2_9TELE</name>
<reference evidence="3 4" key="1">
    <citation type="journal article" date="2019" name="Sci. Data">
        <title>Hybrid genome assembly and annotation of Danionella translucida.</title>
        <authorList>
            <person name="Kadobianskyi M."/>
            <person name="Schulze L."/>
            <person name="Schuelke M."/>
            <person name="Judkewitz B."/>
        </authorList>
    </citation>
    <scope>NUCLEOTIDE SEQUENCE [LARGE SCALE GENOMIC DNA]</scope>
    <source>
        <strain evidence="3 4">Bolton</strain>
    </source>
</reference>
<evidence type="ECO:0000313" key="3">
    <source>
        <dbReference type="EMBL" id="TRZ04168.1"/>
    </source>
</evidence>
<keyword evidence="4" id="KW-1185">Reference proteome</keyword>
<dbReference type="EMBL" id="SRMA01001008">
    <property type="protein sequence ID" value="TRZ04168.1"/>
    <property type="molecule type" value="Genomic_DNA"/>
</dbReference>
<organism evidence="3 4">
    <name type="scientific">Danionella cerebrum</name>
    <dbReference type="NCBI Taxonomy" id="2873325"/>
    <lineage>
        <taxon>Eukaryota</taxon>
        <taxon>Metazoa</taxon>
        <taxon>Chordata</taxon>
        <taxon>Craniata</taxon>
        <taxon>Vertebrata</taxon>
        <taxon>Euteleostomi</taxon>
        <taxon>Actinopterygii</taxon>
        <taxon>Neopterygii</taxon>
        <taxon>Teleostei</taxon>
        <taxon>Ostariophysi</taxon>
        <taxon>Cypriniformes</taxon>
        <taxon>Danionidae</taxon>
        <taxon>Danioninae</taxon>
        <taxon>Danionella</taxon>
    </lineage>
</organism>
<dbReference type="PRINTS" id="PR01301">
    <property type="entry name" value="RGSPROTEIN"/>
</dbReference>